<name>A0A364NQ20_9GAMM</name>
<keyword evidence="2" id="KW-1185">Reference proteome</keyword>
<dbReference type="InterPro" id="IPR029058">
    <property type="entry name" value="AB_hydrolase_fold"/>
</dbReference>
<organism evidence="1 2">
    <name type="scientific">Nitrincola tibetensis</name>
    <dbReference type="NCBI Taxonomy" id="2219697"/>
    <lineage>
        <taxon>Bacteria</taxon>
        <taxon>Pseudomonadati</taxon>
        <taxon>Pseudomonadota</taxon>
        <taxon>Gammaproteobacteria</taxon>
        <taxon>Oceanospirillales</taxon>
        <taxon>Oceanospirillaceae</taxon>
        <taxon>Nitrincola</taxon>
    </lineage>
</organism>
<dbReference type="Gene3D" id="3.40.50.1820">
    <property type="entry name" value="alpha/beta hydrolase"/>
    <property type="match status" value="1"/>
</dbReference>
<dbReference type="EMBL" id="QKRX01000002">
    <property type="protein sequence ID" value="RAU19181.1"/>
    <property type="molecule type" value="Genomic_DNA"/>
</dbReference>
<gene>
    <name evidence="1" type="ORF">DN062_02625</name>
</gene>
<proteinExistence type="predicted"/>
<protein>
    <recommendedName>
        <fullName evidence="3">Alpha/beta hydrolase</fullName>
    </recommendedName>
</protein>
<evidence type="ECO:0000313" key="2">
    <source>
        <dbReference type="Proteomes" id="UP000250744"/>
    </source>
</evidence>
<dbReference type="RefSeq" id="WP_112157293.1">
    <property type="nucleotide sequence ID" value="NZ_QKRX01000002.1"/>
</dbReference>
<sequence length="495" mass="55259">MSIVFQLEDAYLRANLNDAEVLWQNFASTSCSQDTQLVVNIIRQRLIAQDYIGALHAARQATLYWAEDQSLYLRYKELDYLYGSDLEQQVVPVTDQMLMAGDACTEALLLDLKLYSHHITNTEVVKLLKVFVKRWPEHRPGIRLLLNKLQLEGEFEDIVILCRQRYIKRRKHESFMLQVWVHALVELQCLNEALRLAFEAHNQGELNKEIVEFLLVHSIGLGIASDQGLKSSLDTLCQACKLEGLEEAIRFELALKAPLRPLTPVFSPTQALTSSPRASADCLVVIFSGVARRFAVSLTLLDRFFAGYGVAVVHLVDKEDSYYLNGISGQGGSFESSVEKLREIAKGYGAKRIITFGHSAGGTAALHYGIALDASNILAYTPVGNLSIDFFDRHADYRNRPQIRKVNQVVSANRLDIKPHLERSNFKGQIDLYAGEYCVKDLVHVDYLSGMSQVAIHSVKDVAIHAVIAPAVLNGSFLQTLLGIVSNDSTECSCS</sequence>
<evidence type="ECO:0000313" key="1">
    <source>
        <dbReference type="EMBL" id="RAU19181.1"/>
    </source>
</evidence>
<evidence type="ECO:0008006" key="3">
    <source>
        <dbReference type="Google" id="ProtNLM"/>
    </source>
</evidence>
<dbReference type="SUPFAM" id="SSF53474">
    <property type="entry name" value="alpha/beta-Hydrolases"/>
    <property type="match status" value="1"/>
</dbReference>
<reference evidence="1 2" key="1">
    <citation type="submission" date="2018-06" db="EMBL/GenBank/DDBJ databases">
        <title>Nitrincola tibetense sp. nov., isolated from Lake XuguoCo on Tibetan Plateau.</title>
        <authorList>
            <person name="Xing P."/>
        </authorList>
    </citation>
    <scope>NUCLEOTIDE SEQUENCE [LARGE SCALE GENOMIC DNA]</scope>
    <source>
        <strain evidence="2">xg18</strain>
    </source>
</reference>
<dbReference type="AlphaFoldDB" id="A0A364NQ20"/>
<comment type="caution">
    <text evidence="1">The sequence shown here is derived from an EMBL/GenBank/DDBJ whole genome shotgun (WGS) entry which is preliminary data.</text>
</comment>
<accession>A0A364NQ20</accession>
<dbReference type="Proteomes" id="UP000250744">
    <property type="component" value="Unassembled WGS sequence"/>
</dbReference>